<reference evidence="4" key="1">
    <citation type="journal article" date="2023" name="Plant J.">
        <title>Genome sequences and population genomics provide insights into the demographic history, inbreeding, and mutation load of two 'living fossil' tree species of Dipteronia.</title>
        <authorList>
            <person name="Feng Y."/>
            <person name="Comes H.P."/>
            <person name="Chen J."/>
            <person name="Zhu S."/>
            <person name="Lu R."/>
            <person name="Zhang X."/>
            <person name="Li P."/>
            <person name="Qiu J."/>
            <person name="Olsen K.M."/>
            <person name="Qiu Y."/>
        </authorList>
    </citation>
    <scope>NUCLEOTIDE SEQUENCE</scope>
    <source>
        <strain evidence="4">KIB01</strain>
    </source>
</reference>
<protein>
    <recommendedName>
        <fullName evidence="3">RRM domain-containing protein</fullName>
    </recommendedName>
</protein>
<evidence type="ECO:0000256" key="1">
    <source>
        <dbReference type="ARBA" id="ARBA00022884"/>
    </source>
</evidence>
<sequence length="169" mass="18660">MAVPLTTTAAVTVLLYVGDLPLDITEAQLFEAFSDYKSLTAVRICGDWSSARSTCYAYVNLLSPQEAINAIEAKNHTMLNGRMLRFLRRNDRIFPSPDAILTNLYVKNLDLDLDVTEEVLLEKFSEFGKPGIAKEVDGTSRGFGFVNFDNPDDAKQATEVMNGPKLGGF</sequence>
<dbReference type="PANTHER" id="PTHR48025:SF22">
    <property type="entry name" value="TUDOR DOMAIN-CONTAINING PROTEIN 10"/>
    <property type="match status" value="1"/>
</dbReference>
<name>A0AAD9X953_9ROSI</name>
<dbReference type="SMART" id="SM00360">
    <property type="entry name" value="RRM"/>
    <property type="match status" value="2"/>
</dbReference>
<dbReference type="InterPro" id="IPR035979">
    <property type="entry name" value="RBD_domain_sf"/>
</dbReference>
<proteinExistence type="predicted"/>
<feature type="domain" description="RRM" evidence="3">
    <location>
        <begin position="13"/>
        <end position="91"/>
    </location>
</feature>
<dbReference type="GO" id="GO:0005634">
    <property type="term" value="C:nucleus"/>
    <property type="evidence" value="ECO:0007669"/>
    <property type="project" value="TreeGrafter"/>
</dbReference>
<dbReference type="Proteomes" id="UP001280121">
    <property type="component" value="Unassembled WGS sequence"/>
</dbReference>
<keyword evidence="5" id="KW-1185">Reference proteome</keyword>
<evidence type="ECO:0000313" key="5">
    <source>
        <dbReference type="Proteomes" id="UP001280121"/>
    </source>
</evidence>
<evidence type="ECO:0000256" key="2">
    <source>
        <dbReference type="PROSITE-ProRule" id="PRU00176"/>
    </source>
</evidence>
<keyword evidence="1 2" id="KW-0694">RNA-binding</keyword>
<feature type="domain" description="RRM" evidence="3">
    <location>
        <begin position="102"/>
        <end position="169"/>
    </location>
</feature>
<evidence type="ECO:0000259" key="3">
    <source>
        <dbReference type="PROSITE" id="PS50102"/>
    </source>
</evidence>
<dbReference type="PROSITE" id="PS50102">
    <property type="entry name" value="RRM"/>
    <property type="match status" value="2"/>
</dbReference>
<dbReference type="Gene3D" id="3.30.70.330">
    <property type="match status" value="2"/>
</dbReference>
<dbReference type="EMBL" id="JANJYI010000003">
    <property type="protein sequence ID" value="KAK2655040.1"/>
    <property type="molecule type" value="Genomic_DNA"/>
</dbReference>
<organism evidence="4 5">
    <name type="scientific">Dipteronia dyeriana</name>
    <dbReference type="NCBI Taxonomy" id="168575"/>
    <lineage>
        <taxon>Eukaryota</taxon>
        <taxon>Viridiplantae</taxon>
        <taxon>Streptophyta</taxon>
        <taxon>Embryophyta</taxon>
        <taxon>Tracheophyta</taxon>
        <taxon>Spermatophyta</taxon>
        <taxon>Magnoliopsida</taxon>
        <taxon>eudicotyledons</taxon>
        <taxon>Gunneridae</taxon>
        <taxon>Pentapetalae</taxon>
        <taxon>rosids</taxon>
        <taxon>malvids</taxon>
        <taxon>Sapindales</taxon>
        <taxon>Sapindaceae</taxon>
        <taxon>Hippocastanoideae</taxon>
        <taxon>Acereae</taxon>
        <taxon>Dipteronia</taxon>
    </lineage>
</organism>
<dbReference type="InterPro" id="IPR000504">
    <property type="entry name" value="RRM_dom"/>
</dbReference>
<dbReference type="SUPFAM" id="SSF54928">
    <property type="entry name" value="RNA-binding domain, RBD"/>
    <property type="match status" value="1"/>
</dbReference>
<dbReference type="InterPro" id="IPR050502">
    <property type="entry name" value="Euk_RNA-bind_prot"/>
</dbReference>
<dbReference type="InterPro" id="IPR012677">
    <property type="entry name" value="Nucleotide-bd_a/b_plait_sf"/>
</dbReference>
<dbReference type="AlphaFoldDB" id="A0AAD9X953"/>
<evidence type="ECO:0000313" key="4">
    <source>
        <dbReference type="EMBL" id="KAK2655040.1"/>
    </source>
</evidence>
<dbReference type="Pfam" id="PF00076">
    <property type="entry name" value="RRM_1"/>
    <property type="match status" value="2"/>
</dbReference>
<comment type="caution">
    <text evidence="4">The sequence shown here is derived from an EMBL/GenBank/DDBJ whole genome shotgun (WGS) entry which is preliminary data.</text>
</comment>
<accession>A0AAD9X953</accession>
<dbReference type="GO" id="GO:0003729">
    <property type="term" value="F:mRNA binding"/>
    <property type="evidence" value="ECO:0007669"/>
    <property type="project" value="TreeGrafter"/>
</dbReference>
<gene>
    <name evidence="4" type="ORF">Ddye_008092</name>
</gene>
<dbReference type="PANTHER" id="PTHR48025">
    <property type="entry name" value="OS02G0815200 PROTEIN"/>
    <property type="match status" value="1"/>
</dbReference>